<feature type="transmembrane region" description="Helical" evidence="1">
    <location>
        <begin position="21"/>
        <end position="44"/>
    </location>
</feature>
<feature type="transmembrane region" description="Helical" evidence="1">
    <location>
        <begin position="133"/>
        <end position="152"/>
    </location>
</feature>
<keyword evidence="1" id="KW-1133">Transmembrane helix</keyword>
<keyword evidence="3" id="KW-1185">Reference proteome</keyword>
<keyword evidence="1" id="KW-0472">Membrane</keyword>
<feature type="transmembrane region" description="Helical" evidence="1">
    <location>
        <begin position="206"/>
        <end position="222"/>
    </location>
</feature>
<reference evidence="2 3" key="1">
    <citation type="journal article" date="2018" name="Int. J. Syst. Evol. Microbiol.">
        <title>Glycomyces paridis sp. nov., isolated from the medicinal plant Paris polyphylla.</title>
        <authorList>
            <person name="Fang X.M."/>
            <person name="Bai J.L."/>
            <person name="Su J."/>
            <person name="Zhao L.L."/>
            <person name="Liu H.Y."/>
            <person name="Ma B.P."/>
            <person name="Zhang Y.Q."/>
            <person name="Yu L.Y."/>
        </authorList>
    </citation>
    <scope>NUCLEOTIDE SEQUENCE [LARGE SCALE GENOMIC DNA]</scope>
    <source>
        <strain evidence="2 3">CPCC 204357</strain>
    </source>
</reference>
<gene>
    <name evidence="2" type="ORF">E9998_23940</name>
</gene>
<sequence>MVSFAPAGIRNGRDRAPEAADVLNGFATVGYGSLAAGLVAMVVLHATSGLNPLYAVVSVHLYTPLGWLLPVALGLFALGACAFGLMARLAGAPRWLPWSLFAWAAFISVVAIVPSDRMGVTHFSPGHYVHRYAAFAAFCTMAVLGIVLGRWLRANEPGERRNATASIVCGWFSVGVLVLTSAPYVLEWFGIGRPWYLGMGGLLQRLTVLSGLVALVVVGRYLQRVAAAPSSVEALGLGLRPGAARVPVQVGDVAQAPADLGDGVGRPVVGLLGHLGAGVGLGDAVGADGVLRELVPARLAVPQQVEAGELLQVEAPFEGERAAGGAVAAELAAAGRHVH</sequence>
<evidence type="ECO:0000256" key="1">
    <source>
        <dbReference type="SAM" id="Phobius"/>
    </source>
</evidence>
<organism evidence="2 3">
    <name type="scientific">Glycomyces paridis</name>
    <dbReference type="NCBI Taxonomy" id="2126555"/>
    <lineage>
        <taxon>Bacteria</taxon>
        <taxon>Bacillati</taxon>
        <taxon>Actinomycetota</taxon>
        <taxon>Actinomycetes</taxon>
        <taxon>Glycomycetales</taxon>
        <taxon>Glycomycetaceae</taxon>
        <taxon>Glycomyces</taxon>
    </lineage>
</organism>
<dbReference type="InterPro" id="IPR009339">
    <property type="entry name" value="DUF998"/>
</dbReference>
<dbReference type="AlphaFoldDB" id="A0A4S8P0H0"/>
<evidence type="ECO:0000313" key="3">
    <source>
        <dbReference type="Proteomes" id="UP000305792"/>
    </source>
</evidence>
<evidence type="ECO:0000313" key="2">
    <source>
        <dbReference type="EMBL" id="THV22072.1"/>
    </source>
</evidence>
<accession>A0A4S8P0H0</accession>
<keyword evidence="1" id="KW-0812">Transmembrane</keyword>
<name>A0A4S8P0H0_9ACTN</name>
<feature type="transmembrane region" description="Helical" evidence="1">
    <location>
        <begin position="95"/>
        <end position="113"/>
    </location>
</feature>
<feature type="transmembrane region" description="Helical" evidence="1">
    <location>
        <begin position="64"/>
        <end position="83"/>
    </location>
</feature>
<dbReference type="OrthoDB" id="5143386at2"/>
<comment type="caution">
    <text evidence="2">The sequence shown here is derived from an EMBL/GenBank/DDBJ whole genome shotgun (WGS) entry which is preliminary data.</text>
</comment>
<feature type="transmembrane region" description="Helical" evidence="1">
    <location>
        <begin position="164"/>
        <end position="186"/>
    </location>
</feature>
<proteinExistence type="predicted"/>
<dbReference type="Proteomes" id="UP000305792">
    <property type="component" value="Unassembled WGS sequence"/>
</dbReference>
<dbReference type="Pfam" id="PF06197">
    <property type="entry name" value="DUF998"/>
    <property type="match status" value="1"/>
</dbReference>
<protein>
    <submittedName>
        <fullName evidence="2">DUF998 domain-containing protein</fullName>
    </submittedName>
</protein>
<dbReference type="EMBL" id="STGX01000024">
    <property type="protein sequence ID" value="THV22072.1"/>
    <property type="molecule type" value="Genomic_DNA"/>
</dbReference>